<dbReference type="EMBL" id="JPMI01000423">
    <property type="protein sequence ID" value="KFA86864.1"/>
    <property type="molecule type" value="Genomic_DNA"/>
</dbReference>
<evidence type="ECO:0000256" key="1">
    <source>
        <dbReference type="SAM" id="MobiDB-lite"/>
    </source>
</evidence>
<dbReference type="AlphaFoldDB" id="A0A084SEH9"/>
<comment type="caution">
    <text evidence="2">The sequence shown here is derived from an EMBL/GenBank/DDBJ whole genome shotgun (WGS) entry which is preliminary data.</text>
</comment>
<evidence type="ECO:0000313" key="3">
    <source>
        <dbReference type="Proteomes" id="UP000028547"/>
    </source>
</evidence>
<feature type="region of interest" description="Disordered" evidence="1">
    <location>
        <begin position="77"/>
        <end position="104"/>
    </location>
</feature>
<gene>
    <name evidence="2" type="ORF">Q664_51730</name>
</gene>
<protein>
    <submittedName>
        <fullName evidence="2">Uncharacterized protein</fullName>
    </submittedName>
</protein>
<dbReference type="Proteomes" id="UP000028547">
    <property type="component" value="Unassembled WGS sequence"/>
</dbReference>
<evidence type="ECO:0000313" key="2">
    <source>
        <dbReference type="EMBL" id="KFA86864.1"/>
    </source>
</evidence>
<sequence>MHRHERFAWTWAAAGALSVLGLYGFEVPSGASPVSFSARGATGGEQATPLEGMGPAVEGFGLKLEEVPLTTEPKRYTIGASRVSDGKRGDGMGCTPAPARPNGA</sequence>
<organism evidence="2 3">
    <name type="scientific">Archangium violaceum Cb vi76</name>
    <dbReference type="NCBI Taxonomy" id="1406225"/>
    <lineage>
        <taxon>Bacteria</taxon>
        <taxon>Pseudomonadati</taxon>
        <taxon>Myxococcota</taxon>
        <taxon>Myxococcia</taxon>
        <taxon>Myxococcales</taxon>
        <taxon>Cystobacterineae</taxon>
        <taxon>Archangiaceae</taxon>
        <taxon>Archangium</taxon>
    </lineage>
</organism>
<name>A0A084SEH9_9BACT</name>
<feature type="region of interest" description="Disordered" evidence="1">
    <location>
        <begin position="34"/>
        <end position="54"/>
    </location>
</feature>
<proteinExistence type="predicted"/>
<accession>A0A084SEH9</accession>
<reference evidence="2 3" key="1">
    <citation type="submission" date="2014-07" db="EMBL/GenBank/DDBJ databases">
        <title>Draft Genome Sequence of Gephyronic Acid Producer, Cystobacter violaceus Strain Cb vi76.</title>
        <authorList>
            <person name="Stevens D.C."/>
            <person name="Young J."/>
            <person name="Carmichael R."/>
            <person name="Tan J."/>
            <person name="Taylor R.E."/>
        </authorList>
    </citation>
    <scope>NUCLEOTIDE SEQUENCE [LARGE SCALE GENOMIC DNA]</scope>
    <source>
        <strain evidence="2 3">Cb vi76</strain>
    </source>
</reference>